<sequence>KILFEINSNGCSSISICVNVTTRRATRPRRACCNMNPNRINSFAFFDLETTGLPDIEFNKTKITELCLVASSKRNILDTRKGDLPRVLNKLSFCLNPFKQISTTSTQITGLDNFMLENENKFDENFVKLLNHFILQLPQPVCLVAHNGNKFDFPIIQRQLKMLDLTLPDDVQCIDSLHFFRSYEDQLQQEKLDEPKSLLDETCIIVASNAHTSEKKVNGDSKSVTTNAELCAYSNTSPINEGQCASTTSTELTSNLIDTNELLLTEDIKEKQKLNERTPSNRKIAVQK</sequence>
<dbReference type="SMART" id="SM00479">
    <property type="entry name" value="EXOIII"/>
    <property type="match status" value="1"/>
</dbReference>
<keyword evidence="5 9" id="KW-0269">Exonuclease</keyword>
<dbReference type="OrthoDB" id="10250935at2759"/>
<dbReference type="InterPro" id="IPR013520">
    <property type="entry name" value="Ribonucl_H"/>
</dbReference>
<evidence type="ECO:0000313" key="10">
    <source>
        <dbReference type="Proteomes" id="UP001151699"/>
    </source>
</evidence>
<feature type="non-terminal residue" evidence="9">
    <location>
        <position position="288"/>
    </location>
</feature>
<dbReference type="InterPro" id="IPR040393">
    <property type="entry name" value="TREX1/2"/>
</dbReference>
<name>A0A9Q0MW57_9DIPT</name>
<dbReference type="GO" id="GO:0006308">
    <property type="term" value="P:DNA catabolic process"/>
    <property type="evidence" value="ECO:0007669"/>
    <property type="project" value="TreeGrafter"/>
</dbReference>
<dbReference type="InterPro" id="IPR036397">
    <property type="entry name" value="RNaseH_sf"/>
</dbReference>
<evidence type="ECO:0000256" key="7">
    <source>
        <dbReference type="ARBA" id="ARBA00025769"/>
    </source>
</evidence>
<evidence type="ECO:0000256" key="3">
    <source>
        <dbReference type="ARBA" id="ARBA00022723"/>
    </source>
</evidence>
<feature type="domain" description="Exonuclease" evidence="8">
    <location>
        <begin position="42"/>
        <end position="239"/>
    </location>
</feature>
<dbReference type="Gene3D" id="3.30.420.10">
    <property type="entry name" value="Ribonuclease H-like superfamily/Ribonuclease H"/>
    <property type="match status" value="1"/>
</dbReference>
<evidence type="ECO:0000256" key="6">
    <source>
        <dbReference type="ARBA" id="ARBA00022842"/>
    </source>
</evidence>
<proteinExistence type="inferred from homology"/>
<dbReference type="PANTHER" id="PTHR13058:SF19">
    <property type="entry name" value="LD40940P"/>
    <property type="match status" value="1"/>
</dbReference>
<comment type="similarity">
    <text evidence="7">Belongs to the exonuclease superfamily. TREX family.</text>
</comment>
<evidence type="ECO:0000256" key="4">
    <source>
        <dbReference type="ARBA" id="ARBA00022801"/>
    </source>
</evidence>
<keyword evidence="10" id="KW-1185">Reference proteome</keyword>
<comment type="caution">
    <text evidence="9">The sequence shown here is derived from an EMBL/GenBank/DDBJ whole genome shotgun (WGS) entry which is preliminary data.</text>
</comment>
<dbReference type="EMBL" id="WJQU01000003">
    <property type="protein sequence ID" value="KAJ6638274.1"/>
    <property type="molecule type" value="Genomic_DNA"/>
</dbReference>
<dbReference type="GO" id="GO:0008296">
    <property type="term" value="F:3'-5'-DNA exonuclease activity"/>
    <property type="evidence" value="ECO:0007669"/>
    <property type="project" value="TreeGrafter"/>
</dbReference>
<dbReference type="Proteomes" id="UP001151699">
    <property type="component" value="Chromosome X"/>
</dbReference>
<dbReference type="SUPFAM" id="SSF53098">
    <property type="entry name" value="Ribonuclease H-like"/>
    <property type="match status" value="1"/>
</dbReference>
<comment type="cofactor">
    <cofactor evidence="1">
        <name>Mg(2+)</name>
        <dbReference type="ChEBI" id="CHEBI:18420"/>
    </cofactor>
</comment>
<protein>
    <submittedName>
        <fullName evidence="9">Three-prime repair exonuclease 1</fullName>
    </submittedName>
</protein>
<dbReference type="GO" id="GO:0003676">
    <property type="term" value="F:nucleic acid binding"/>
    <property type="evidence" value="ECO:0007669"/>
    <property type="project" value="InterPro"/>
</dbReference>
<evidence type="ECO:0000256" key="5">
    <source>
        <dbReference type="ARBA" id="ARBA00022839"/>
    </source>
</evidence>
<keyword evidence="6" id="KW-0460">Magnesium</keyword>
<gene>
    <name evidence="9" type="primary">TREX1</name>
    <name evidence="9" type="ORF">Bhyg_11008</name>
</gene>
<keyword evidence="2" id="KW-0540">Nuclease</keyword>
<evidence type="ECO:0000259" key="8">
    <source>
        <dbReference type="SMART" id="SM00479"/>
    </source>
</evidence>
<evidence type="ECO:0000256" key="1">
    <source>
        <dbReference type="ARBA" id="ARBA00001946"/>
    </source>
</evidence>
<dbReference type="GO" id="GO:0046872">
    <property type="term" value="F:metal ion binding"/>
    <property type="evidence" value="ECO:0007669"/>
    <property type="project" value="UniProtKB-KW"/>
</dbReference>
<organism evidence="9 10">
    <name type="scientific">Pseudolycoriella hygida</name>
    <dbReference type="NCBI Taxonomy" id="35572"/>
    <lineage>
        <taxon>Eukaryota</taxon>
        <taxon>Metazoa</taxon>
        <taxon>Ecdysozoa</taxon>
        <taxon>Arthropoda</taxon>
        <taxon>Hexapoda</taxon>
        <taxon>Insecta</taxon>
        <taxon>Pterygota</taxon>
        <taxon>Neoptera</taxon>
        <taxon>Endopterygota</taxon>
        <taxon>Diptera</taxon>
        <taxon>Nematocera</taxon>
        <taxon>Sciaroidea</taxon>
        <taxon>Sciaridae</taxon>
        <taxon>Pseudolycoriella</taxon>
    </lineage>
</organism>
<evidence type="ECO:0000313" key="9">
    <source>
        <dbReference type="EMBL" id="KAJ6638274.1"/>
    </source>
</evidence>
<dbReference type="Pfam" id="PF00929">
    <property type="entry name" value="RNase_T"/>
    <property type="match status" value="1"/>
</dbReference>
<dbReference type="AlphaFoldDB" id="A0A9Q0MW57"/>
<keyword evidence="3" id="KW-0479">Metal-binding</keyword>
<keyword evidence="4" id="KW-0378">Hydrolase</keyword>
<evidence type="ECO:0000256" key="2">
    <source>
        <dbReference type="ARBA" id="ARBA00022722"/>
    </source>
</evidence>
<dbReference type="GO" id="GO:0005737">
    <property type="term" value="C:cytoplasm"/>
    <property type="evidence" value="ECO:0007669"/>
    <property type="project" value="TreeGrafter"/>
</dbReference>
<dbReference type="PANTHER" id="PTHR13058">
    <property type="entry name" value="THREE PRIME REPAIR EXONUCLEASE 1, 2"/>
    <property type="match status" value="1"/>
</dbReference>
<accession>A0A9Q0MW57</accession>
<dbReference type="InterPro" id="IPR012337">
    <property type="entry name" value="RNaseH-like_sf"/>
</dbReference>
<feature type="non-terminal residue" evidence="9">
    <location>
        <position position="1"/>
    </location>
</feature>
<reference evidence="9" key="1">
    <citation type="submission" date="2022-07" db="EMBL/GenBank/DDBJ databases">
        <authorList>
            <person name="Trinca V."/>
            <person name="Uliana J.V.C."/>
            <person name="Torres T.T."/>
            <person name="Ward R.J."/>
            <person name="Monesi N."/>
        </authorList>
    </citation>
    <scope>NUCLEOTIDE SEQUENCE</scope>
    <source>
        <strain evidence="9">HSMRA1968</strain>
        <tissue evidence="9">Whole embryos</tissue>
    </source>
</reference>